<dbReference type="AlphaFoldDB" id="A0AAV9WRY7"/>
<accession>A0AAV9WRY7</accession>
<evidence type="ECO:0000313" key="3">
    <source>
        <dbReference type="Proteomes" id="UP001365542"/>
    </source>
</evidence>
<gene>
    <name evidence="2" type="ORF">TWF694_005783</name>
</gene>
<comment type="caution">
    <text evidence="2">The sequence shown here is derived from an EMBL/GenBank/DDBJ whole genome shotgun (WGS) entry which is preliminary data.</text>
</comment>
<proteinExistence type="predicted"/>
<dbReference type="EMBL" id="JAVHJO010000018">
    <property type="protein sequence ID" value="KAK6524120.1"/>
    <property type="molecule type" value="Genomic_DNA"/>
</dbReference>
<evidence type="ECO:0000313" key="2">
    <source>
        <dbReference type="EMBL" id="KAK6524120.1"/>
    </source>
</evidence>
<protein>
    <submittedName>
        <fullName evidence="2">Uncharacterized protein</fullName>
    </submittedName>
</protein>
<reference evidence="2 3" key="1">
    <citation type="submission" date="2019-10" db="EMBL/GenBank/DDBJ databases">
        <authorList>
            <person name="Palmer J.M."/>
        </authorList>
    </citation>
    <scope>NUCLEOTIDE SEQUENCE [LARGE SCALE GENOMIC DNA]</scope>
    <source>
        <strain evidence="2 3">TWF694</strain>
    </source>
</reference>
<feature type="compositionally biased region" description="Polar residues" evidence="1">
    <location>
        <begin position="21"/>
        <end position="34"/>
    </location>
</feature>
<feature type="region of interest" description="Disordered" evidence="1">
    <location>
        <begin position="21"/>
        <end position="42"/>
    </location>
</feature>
<organism evidence="2 3">
    <name type="scientific">Orbilia ellipsospora</name>
    <dbReference type="NCBI Taxonomy" id="2528407"/>
    <lineage>
        <taxon>Eukaryota</taxon>
        <taxon>Fungi</taxon>
        <taxon>Dikarya</taxon>
        <taxon>Ascomycota</taxon>
        <taxon>Pezizomycotina</taxon>
        <taxon>Orbiliomycetes</taxon>
        <taxon>Orbiliales</taxon>
        <taxon>Orbiliaceae</taxon>
        <taxon>Orbilia</taxon>
    </lineage>
</organism>
<name>A0AAV9WRY7_9PEZI</name>
<dbReference type="Proteomes" id="UP001365542">
    <property type="component" value="Unassembled WGS sequence"/>
</dbReference>
<sequence length="336" mass="38033">MASIINTSEFMLLHNAKNATTVTTSQLPSPTQSDGSDDSSHESFDLVLSRHRLNYYIESVVLSKSYGDEKTEAISVTKSKALLEQLNPGQDVASLFHLQLASCFRKHSDPVSALEALSRINTGLNNKELPDLKEKGDRVAYWYYKALSSLEQNRTENVEEMAKNGIIEAISVSEEAARKVWVEVGYFVMVVYHTLKGDELEARFWKERIPAGWQAPPGLWSKHEDMVRSAPNTRYTAATIESKGQQVSLPHAVSERGRDIDGLEGMTAQDVLLRDVAQLKREMNEVHDTVHVNYRELCERIRAIHGILDQKDKIEGRDLEELKRRMNYLEGMTLRG</sequence>
<evidence type="ECO:0000256" key="1">
    <source>
        <dbReference type="SAM" id="MobiDB-lite"/>
    </source>
</evidence>
<keyword evidence="3" id="KW-1185">Reference proteome</keyword>